<dbReference type="PANTHER" id="PTHR43774:SF1">
    <property type="entry name" value="PEPTIDE METHIONINE SULFOXIDE REDUCTASE MSRA 2"/>
    <property type="match status" value="1"/>
</dbReference>
<dbReference type="SUPFAM" id="SSF55068">
    <property type="entry name" value="Peptide methionine sulfoxide reductase"/>
    <property type="match status" value="1"/>
</dbReference>
<organism evidence="6 7">
    <name type="scientific">Aquimarina brevivitae</name>
    <dbReference type="NCBI Taxonomy" id="323412"/>
    <lineage>
        <taxon>Bacteria</taxon>
        <taxon>Pseudomonadati</taxon>
        <taxon>Bacteroidota</taxon>
        <taxon>Flavobacteriia</taxon>
        <taxon>Flavobacteriales</taxon>
        <taxon>Flavobacteriaceae</taxon>
        <taxon>Aquimarina</taxon>
    </lineage>
</organism>
<name>A0A4Q7P4M9_9FLAO</name>
<dbReference type="RefSeq" id="WP_130286769.1">
    <property type="nucleotide sequence ID" value="NZ_SGXE01000002.1"/>
</dbReference>
<evidence type="ECO:0000256" key="3">
    <source>
        <dbReference type="ARBA" id="ARBA00048782"/>
    </source>
</evidence>
<dbReference type="AlphaFoldDB" id="A0A4Q7P4M9"/>
<dbReference type="EMBL" id="SGXE01000002">
    <property type="protein sequence ID" value="RZS93652.1"/>
    <property type="molecule type" value="Genomic_DNA"/>
</dbReference>
<dbReference type="NCBIfam" id="TIGR00401">
    <property type="entry name" value="msrA"/>
    <property type="match status" value="1"/>
</dbReference>
<reference evidence="6 7" key="1">
    <citation type="submission" date="2019-02" db="EMBL/GenBank/DDBJ databases">
        <title>Genomic Encyclopedia of Type Strains, Phase IV (KMG-IV): sequencing the most valuable type-strain genomes for metagenomic binning, comparative biology and taxonomic classification.</title>
        <authorList>
            <person name="Goeker M."/>
        </authorList>
    </citation>
    <scope>NUCLEOTIDE SEQUENCE [LARGE SCALE GENOMIC DNA]</scope>
    <source>
        <strain evidence="6 7">DSM 17196</strain>
    </source>
</reference>
<feature type="active site" evidence="4">
    <location>
        <position position="17"/>
    </location>
</feature>
<evidence type="ECO:0000313" key="7">
    <source>
        <dbReference type="Proteomes" id="UP000292262"/>
    </source>
</evidence>
<comment type="similarity">
    <text evidence="4">Belongs to the MsrA Met sulfoxide reductase family.</text>
</comment>
<dbReference type="InterPro" id="IPR002569">
    <property type="entry name" value="Met_Sox_Rdtase_MsrA_dom"/>
</dbReference>
<evidence type="ECO:0000256" key="4">
    <source>
        <dbReference type="HAMAP-Rule" id="MF_01401"/>
    </source>
</evidence>
<dbReference type="HAMAP" id="MF_01401">
    <property type="entry name" value="MsrA"/>
    <property type="match status" value="1"/>
</dbReference>
<dbReference type="PANTHER" id="PTHR43774">
    <property type="entry name" value="PEPTIDE METHIONINE SULFOXIDE REDUCTASE"/>
    <property type="match status" value="1"/>
</dbReference>
<keyword evidence="7" id="KW-1185">Reference proteome</keyword>
<accession>A0A4Q7P4M9</accession>
<evidence type="ECO:0000259" key="5">
    <source>
        <dbReference type="Pfam" id="PF01625"/>
    </source>
</evidence>
<dbReference type="GO" id="GO:0008113">
    <property type="term" value="F:peptide-methionine (S)-S-oxide reductase activity"/>
    <property type="evidence" value="ECO:0007669"/>
    <property type="project" value="UniProtKB-UniRule"/>
</dbReference>
<keyword evidence="1 4" id="KW-0560">Oxidoreductase</keyword>
<comment type="catalytic activity">
    <reaction evidence="3 4">
        <text>[thioredoxin]-disulfide + L-methionine + H2O = L-methionine (S)-S-oxide + [thioredoxin]-dithiol</text>
        <dbReference type="Rhea" id="RHEA:19993"/>
        <dbReference type="Rhea" id="RHEA-COMP:10698"/>
        <dbReference type="Rhea" id="RHEA-COMP:10700"/>
        <dbReference type="ChEBI" id="CHEBI:15377"/>
        <dbReference type="ChEBI" id="CHEBI:29950"/>
        <dbReference type="ChEBI" id="CHEBI:50058"/>
        <dbReference type="ChEBI" id="CHEBI:57844"/>
        <dbReference type="ChEBI" id="CHEBI:58772"/>
        <dbReference type="EC" id="1.8.4.11"/>
    </reaction>
</comment>
<protein>
    <recommendedName>
        <fullName evidence="4">Peptide methionine sulfoxide reductase MsrA</fullName>
        <shortName evidence="4">Protein-methionine-S-oxide reductase</shortName>
        <ecNumber evidence="4">1.8.4.11</ecNumber>
    </recommendedName>
    <alternativeName>
        <fullName evidence="4">Peptide-methionine (S)-S-oxide reductase</fullName>
        <shortName evidence="4">Peptide Met(O) reductase</shortName>
    </alternativeName>
</protein>
<dbReference type="GO" id="GO:0033744">
    <property type="term" value="F:L-methionine:thioredoxin-disulfide S-oxidoreductase activity"/>
    <property type="evidence" value="ECO:0007669"/>
    <property type="project" value="RHEA"/>
</dbReference>
<dbReference type="OrthoDB" id="4174719at2"/>
<comment type="caution">
    <text evidence="6">The sequence shown here is derived from an EMBL/GenBank/DDBJ whole genome shotgun (WGS) entry which is preliminary data.</text>
</comment>
<comment type="catalytic activity">
    <reaction evidence="2 4">
        <text>L-methionyl-[protein] + [thioredoxin]-disulfide + H2O = L-methionyl-(S)-S-oxide-[protein] + [thioredoxin]-dithiol</text>
        <dbReference type="Rhea" id="RHEA:14217"/>
        <dbReference type="Rhea" id="RHEA-COMP:10698"/>
        <dbReference type="Rhea" id="RHEA-COMP:10700"/>
        <dbReference type="Rhea" id="RHEA-COMP:12313"/>
        <dbReference type="Rhea" id="RHEA-COMP:12315"/>
        <dbReference type="ChEBI" id="CHEBI:15377"/>
        <dbReference type="ChEBI" id="CHEBI:16044"/>
        <dbReference type="ChEBI" id="CHEBI:29950"/>
        <dbReference type="ChEBI" id="CHEBI:44120"/>
        <dbReference type="ChEBI" id="CHEBI:50058"/>
        <dbReference type="EC" id="1.8.4.11"/>
    </reaction>
</comment>
<feature type="domain" description="Peptide methionine sulphoxide reductase MsrA" evidence="5">
    <location>
        <begin position="11"/>
        <end position="163"/>
    </location>
</feature>
<evidence type="ECO:0000256" key="2">
    <source>
        <dbReference type="ARBA" id="ARBA00047806"/>
    </source>
</evidence>
<dbReference type="EC" id="1.8.4.11" evidence="4"/>
<sequence length="182" mass="20830">MNKLTDELEIAVLAGGCFWCTEAVFQRVRGVEEVISGYTGGHIKNPGYREIITGRTGHAEAIMLKFNPQSITFKEIIEIFLTTHDPTTLNRQGADVGTQYRSAIFYINDTQKEKALEVIANFNTQPFYENPIVTEVTKLDVFYNAEDFHQDYYNQNTQQGYCQFVINPKLNKLRANFADKLK</sequence>
<evidence type="ECO:0000313" key="6">
    <source>
        <dbReference type="EMBL" id="RZS93652.1"/>
    </source>
</evidence>
<gene>
    <name evidence="4" type="primary">msrA</name>
    <name evidence="6" type="ORF">EV197_2232</name>
</gene>
<dbReference type="InterPro" id="IPR036509">
    <property type="entry name" value="Met_Sox_Rdtase_MsrA_sf"/>
</dbReference>
<proteinExistence type="inferred from homology"/>
<dbReference type="Gene3D" id="3.30.1060.10">
    <property type="entry name" value="Peptide methionine sulphoxide reductase MsrA"/>
    <property type="match status" value="1"/>
</dbReference>
<comment type="function">
    <text evidence="4">Has an important function as a repair enzyme for proteins that have been inactivated by oxidation. Catalyzes the reversible oxidation-reduction of methionine sulfoxide in proteins to methionine.</text>
</comment>
<dbReference type="Proteomes" id="UP000292262">
    <property type="component" value="Unassembled WGS sequence"/>
</dbReference>
<evidence type="ECO:0000256" key="1">
    <source>
        <dbReference type="ARBA" id="ARBA00023002"/>
    </source>
</evidence>
<dbReference type="Pfam" id="PF01625">
    <property type="entry name" value="PMSR"/>
    <property type="match status" value="1"/>
</dbReference>